<evidence type="ECO:0000313" key="2">
    <source>
        <dbReference type="Proteomes" id="UP001060215"/>
    </source>
</evidence>
<gene>
    <name evidence="1" type="ORF">LOK49_LG03G01463</name>
</gene>
<name>A0ACC0IAL2_9ERIC</name>
<proteinExistence type="predicted"/>
<evidence type="ECO:0000313" key="1">
    <source>
        <dbReference type="EMBL" id="KAI8022018.1"/>
    </source>
</evidence>
<accession>A0ACC0IAL2</accession>
<protein>
    <submittedName>
        <fullName evidence="1">WD repeat-containing protein C17D11.16</fullName>
    </submittedName>
</protein>
<organism evidence="1 2">
    <name type="scientific">Camellia lanceoleosa</name>
    <dbReference type="NCBI Taxonomy" id="1840588"/>
    <lineage>
        <taxon>Eukaryota</taxon>
        <taxon>Viridiplantae</taxon>
        <taxon>Streptophyta</taxon>
        <taxon>Embryophyta</taxon>
        <taxon>Tracheophyta</taxon>
        <taxon>Spermatophyta</taxon>
        <taxon>Magnoliopsida</taxon>
        <taxon>eudicotyledons</taxon>
        <taxon>Gunneridae</taxon>
        <taxon>Pentapetalae</taxon>
        <taxon>asterids</taxon>
        <taxon>Ericales</taxon>
        <taxon>Theaceae</taxon>
        <taxon>Camellia</taxon>
    </lineage>
</organism>
<sequence>MGSAIDRSGDCDFSGDRNFRRRKRGRQRWQLAVNLEDGTVEGFDIRAAKSDQSSDSKTSFTLHAHDKAVCTVSYNPLAPNVKLWDLSNNQPSCVASNNPKAGAIFSISFSEDSPFLQAIGGSKGKLEVALETACYNGGYSVDDFMEYIQG</sequence>
<reference evidence="1 2" key="1">
    <citation type="journal article" date="2022" name="Plant J.">
        <title>Chromosome-level genome of Camellia lanceoleosa provides a valuable resource for understanding genome evolution and self-incompatibility.</title>
        <authorList>
            <person name="Gong W."/>
            <person name="Xiao S."/>
            <person name="Wang L."/>
            <person name="Liao Z."/>
            <person name="Chang Y."/>
            <person name="Mo W."/>
            <person name="Hu G."/>
            <person name="Li W."/>
            <person name="Zhao G."/>
            <person name="Zhu H."/>
            <person name="Hu X."/>
            <person name="Ji K."/>
            <person name="Xiang X."/>
            <person name="Song Q."/>
            <person name="Yuan D."/>
            <person name="Jin S."/>
            <person name="Zhang L."/>
        </authorList>
    </citation>
    <scope>NUCLEOTIDE SEQUENCE [LARGE SCALE GENOMIC DNA]</scope>
    <source>
        <strain evidence="1">SQ_2022a</strain>
    </source>
</reference>
<dbReference type="EMBL" id="CM045763">
    <property type="protein sequence ID" value="KAI8022018.1"/>
    <property type="molecule type" value="Genomic_DNA"/>
</dbReference>
<comment type="caution">
    <text evidence="1">The sequence shown here is derived from an EMBL/GenBank/DDBJ whole genome shotgun (WGS) entry which is preliminary data.</text>
</comment>
<keyword evidence="2" id="KW-1185">Reference proteome</keyword>
<dbReference type="Proteomes" id="UP001060215">
    <property type="component" value="Chromosome 6"/>
</dbReference>